<evidence type="ECO:0008006" key="3">
    <source>
        <dbReference type="Google" id="ProtNLM"/>
    </source>
</evidence>
<dbReference type="InterPro" id="IPR021276">
    <property type="entry name" value="DUF2855"/>
</dbReference>
<comment type="caution">
    <text evidence="1">The sequence shown here is derived from an EMBL/GenBank/DDBJ whole genome shotgun (WGS) entry which is preliminary data.</text>
</comment>
<sequence length="370" mass="39627">MVRRGALGKGLAHQGRRTAMTWTYLVGREDLGRTRLRAEPDPDPAALGAGEALFAIERFSLTANNITYGAFGDRMGYWRFFPSGEEGWGIIPVWGFATVTASRAPGIEVGARFYGYWPMASHHVGRLEPRGRGAVDGSPHRADLAAAYNRYEPAEPRADDDLAALLRPLFLTSFLIDDLLADAHPEATIIVSSASSRTALGLGWLVSRRGGRAIGLTSPRHLARVGSPGLFARAIAYESVDDLPTDGPAVFVDLAGDPRLRRRVHEKLGANLQASIVVGTTHLGADPGERAPLPGPKPTFFFAPERFAKRLGDWGAAGVQQKTGEALSHFIADSGWLRIVTHRGPEGLAAAYARVLAGAGTPDEGDIVVP</sequence>
<reference evidence="2" key="1">
    <citation type="journal article" date="2019" name="Int. J. Syst. Evol. Microbiol.">
        <title>The Global Catalogue of Microorganisms (GCM) 10K type strain sequencing project: providing services to taxonomists for standard genome sequencing and annotation.</title>
        <authorList>
            <consortium name="The Broad Institute Genomics Platform"/>
            <consortium name="The Broad Institute Genome Sequencing Center for Infectious Disease"/>
            <person name="Wu L."/>
            <person name="Ma J."/>
        </authorList>
    </citation>
    <scope>NUCLEOTIDE SEQUENCE [LARGE SCALE GENOMIC DNA]</scope>
    <source>
        <strain evidence="2">NBRC 102146</strain>
    </source>
</reference>
<organism evidence="1 2">
    <name type="scientific">Sphingomonas astaxanthinifaciens DSM 22298</name>
    <dbReference type="NCBI Taxonomy" id="1123267"/>
    <lineage>
        <taxon>Bacteria</taxon>
        <taxon>Pseudomonadati</taxon>
        <taxon>Pseudomonadota</taxon>
        <taxon>Alphaproteobacteria</taxon>
        <taxon>Sphingomonadales</taxon>
        <taxon>Sphingomonadaceae</taxon>
        <taxon>Sphingomonas</taxon>
    </lineage>
</organism>
<dbReference type="EMBL" id="BSOO01000002">
    <property type="protein sequence ID" value="GLR46613.1"/>
    <property type="molecule type" value="Genomic_DNA"/>
</dbReference>
<dbReference type="Proteomes" id="UP001156703">
    <property type="component" value="Unassembled WGS sequence"/>
</dbReference>
<name>A0ABQ5Z1H6_9SPHN</name>
<gene>
    <name evidence="1" type="ORF">GCM10007925_03240</name>
</gene>
<accession>A0ABQ5Z1H6</accession>
<protein>
    <recommendedName>
        <fullName evidence="3">DUF2855 domain-containing protein</fullName>
    </recommendedName>
</protein>
<dbReference type="Pfam" id="PF11017">
    <property type="entry name" value="DUF2855"/>
    <property type="match status" value="1"/>
</dbReference>
<evidence type="ECO:0000313" key="2">
    <source>
        <dbReference type="Proteomes" id="UP001156703"/>
    </source>
</evidence>
<keyword evidence="2" id="KW-1185">Reference proteome</keyword>
<evidence type="ECO:0000313" key="1">
    <source>
        <dbReference type="EMBL" id="GLR46613.1"/>
    </source>
</evidence>
<proteinExistence type="predicted"/>